<gene>
    <name evidence="1" type="ORF">F4694_002618</name>
</gene>
<reference evidence="2" key="1">
    <citation type="submission" date="2020-07" db="EMBL/GenBank/DDBJ databases">
        <authorList>
            <person name="Partida-Martinez L."/>
            <person name="Huntemann M."/>
            <person name="Clum A."/>
            <person name="Wang J."/>
            <person name="Palaniappan K."/>
            <person name="Ritter S."/>
            <person name="Chen I.-M."/>
            <person name="Stamatis D."/>
            <person name="Reddy T."/>
            <person name="O'Malley R."/>
            <person name="Daum C."/>
            <person name="Shapiro N."/>
            <person name="Ivanova N."/>
            <person name="Kyrpides N."/>
            <person name="Woyke T."/>
        </authorList>
    </citation>
    <scope>NUCLEOTIDE SEQUENCE [LARGE SCALE GENOMIC DNA]</scope>
    <source>
        <strain evidence="2">AT2.8</strain>
    </source>
</reference>
<organism evidence="1 2">
    <name type="scientific">Neobacillus niacini</name>
    <dbReference type="NCBI Taxonomy" id="86668"/>
    <lineage>
        <taxon>Bacteria</taxon>
        <taxon>Bacillati</taxon>
        <taxon>Bacillota</taxon>
        <taxon>Bacilli</taxon>
        <taxon>Bacillales</taxon>
        <taxon>Bacillaceae</taxon>
        <taxon>Neobacillus</taxon>
    </lineage>
</organism>
<name>A0A852TAQ6_9BACI</name>
<proteinExistence type="predicted"/>
<comment type="caution">
    <text evidence="1">The sequence shown here is derived from an EMBL/GenBank/DDBJ whole genome shotgun (WGS) entry which is preliminary data.</text>
</comment>
<dbReference type="EMBL" id="JACCBX010000005">
    <property type="protein sequence ID" value="NYE05843.1"/>
    <property type="molecule type" value="Genomic_DNA"/>
</dbReference>
<evidence type="ECO:0000313" key="1">
    <source>
        <dbReference type="EMBL" id="NYE05843.1"/>
    </source>
</evidence>
<dbReference type="Proteomes" id="UP000548423">
    <property type="component" value="Unassembled WGS sequence"/>
</dbReference>
<dbReference type="AlphaFoldDB" id="A0A852TAQ6"/>
<evidence type="ECO:0000313" key="2">
    <source>
        <dbReference type="Proteomes" id="UP000548423"/>
    </source>
</evidence>
<protein>
    <submittedName>
        <fullName evidence="1">Uncharacterized protein</fullName>
    </submittedName>
</protein>
<accession>A0A852TAQ6</accession>
<sequence>MYRRWLVSISRAYSRCRVPIPIRTGTWWTCSASFQSGKIAMAQGTTADISIAKHARKGSTDINEKLQQAMKNVHTVRQNAAIQFNPELANGRRKIYELWDNLYGNEQDTIQKIR</sequence>
<reference evidence="2" key="2">
    <citation type="submission" date="2020-08" db="EMBL/GenBank/DDBJ databases">
        <title>The Agave Microbiome: Exploring the role of microbial communities in plant adaptations to desert environments.</title>
        <authorList>
            <person name="Partida-Martinez L.P."/>
        </authorList>
    </citation>
    <scope>NUCLEOTIDE SEQUENCE [LARGE SCALE GENOMIC DNA]</scope>
    <source>
        <strain evidence="2">AT2.8</strain>
    </source>
</reference>